<comment type="catalytic activity">
    <reaction evidence="1 6">
        <text>Hydrolysis of terminal non-reducing beta-D-fructofuranoside residues in beta-D-fructofuranosides.</text>
        <dbReference type="EC" id="3.2.1.26"/>
    </reaction>
</comment>
<evidence type="ECO:0000256" key="6">
    <source>
        <dbReference type="RuleBase" id="RU367047"/>
    </source>
</evidence>
<dbReference type="GO" id="GO:0004575">
    <property type="term" value="F:sucrose alpha-glucosidase activity"/>
    <property type="evidence" value="ECO:0007669"/>
    <property type="project" value="TreeGrafter"/>
</dbReference>
<dbReference type="EC" id="3.2.1.26" evidence="6"/>
<dbReference type="OrthoDB" id="585877at2759"/>
<sequence length="558" mass="63473">MDGANGLRKVGSQYSMADADDLDLSRLPEKLKPTIERQRSCDERSISELSINIRVADGFENMFSPRGMRSGFNTPASSARNSFEPHFMIAEAWEALRRSLVFFRGQPVGTIAAADHASEEVLNYDQVFVRDFVPSALAFLMNGEPEIVKNFLLKTLLLQGWEKRVDRFQLGQGVMPASFKVLHDPDKKVDTVVADFGESAIGRVAPVDSGFWWIILLRAYTKSTGDLSLAETPECQKGMRLILTLCLSEGFDTFPTLLCADGCSMIDRRMGIYGYPIEIQALFFMALRCALVMLKHDAEGKEFIERIVKRLHALSFHMRSYFWIDFQQLNDIYRYKTEEYSHTAVNKFNVIPHSIPEWIFDFMPTRGGYFIGNVSPARMDFRWFALGNCIAILSSLATPEQSMAIMDLIEARWDDLVGEMPLKVTYPALEGKEWMIVTGYDPKNTRWSYHNGGSWPVLLWLLTAACIKTGRPLIARRAIELAESRLLKDGWPEYYDGKLGRYIGKQARRFQTWSIAGYLVAKMMLEDPSHLGMVSLEEDKAMKPVIKRSTSWTCPDRA</sequence>
<dbReference type="Gene3D" id="1.50.10.10">
    <property type="match status" value="1"/>
</dbReference>
<comment type="function">
    <text evidence="6">Invertase that cleaves sucrose into glucose and fructose.</text>
</comment>
<gene>
    <name evidence="7" type="primary">CINV2</name>
    <name evidence="7" type="ORF">AXF42_Ash013865</name>
</gene>
<keyword evidence="8" id="KW-1185">Reference proteome</keyword>
<dbReference type="InterPro" id="IPR012341">
    <property type="entry name" value="6hp_glycosidase-like_sf"/>
</dbReference>
<evidence type="ECO:0000256" key="5">
    <source>
        <dbReference type="ARBA" id="ARBA00023295"/>
    </source>
</evidence>
<name>A0A2I0AS28_9ASPA</name>
<comment type="similarity">
    <text evidence="2 6">Belongs to the glycosyl hydrolase 100 family.</text>
</comment>
<dbReference type="SUPFAM" id="SSF48208">
    <property type="entry name" value="Six-hairpin glycosidases"/>
    <property type="match status" value="1"/>
</dbReference>
<organism evidence="7 8">
    <name type="scientific">Apostasia shenzhenica</name>
    <dbReference type="NCBI Taxonomy" id="1088818"/>
    <lineage>
        <taxon>Eukaryota</taxon>
        <taxon>Viridiplantae</taxon>
        <taxon>Streptophyta</taxon>
        <taxon>Embryophyta</taxon>
        <taxon>Tracheophyta</taxon>
        <taxon>Spermatophyta</taxon>
        <taxon>Magnoliopsida</taxon>
        <taxon>Liliopsida</taxon>
        <taxon>Asparagales</taxon>
        <taxon>Orchidaceae</taxon>
        <taxon>Apostasioideae</taxon>
        <taxon>Apostasia</taxon>
    </lineage>
</organism>
<dbReference type="InterPro" id="IPR008928">
    <property type="entry name" value="6-hairpin_glycosidase_sf"/>
</dbReference>
<dbReference type="AlphaFoldDB" id="A0A2I0AS28"/>
<dbReference type="Pfam" id="PF12899">
    <property type="entry name" value="Glyco_hydro_100"/>
    <property type="match status" value="1"/>
</dbReference>
<protein>
    <recommendedName>
        <fullName evidence="6">Alkaline/neutral invertase</fullName>
        <ecNumber evidence="6">3.2.1.26</ecNumber>
    </recommendedName>
</protein>
<evidence type="ECO:0000313" key="7">
    <source>
        <dbReference type="EMBL" id="PKA58359.1"/>
    </source>
</evidence>
<dbReference type="EMBL" id="KZ451953">
    <property type="protein sequence ID" value="PKA58359.1"/>
    <property type="molecule type" value="Genomic_DNA"/>
</dbReference>
<evidence type="ECO:0000256" key="3">
    <source>
        <dbReference type="ARBA" id="ARBA00022801"/>
    </source>
</evidence>
<dbReference type="PANTHER" id="PTHR31916:SF15">
    <property type="entry name" value="ALKALINE_NEUTRAL INVERTASE D-RELATED"/>
    <property type="match status" value="1"/>
</dbReference>
<dbReference type="GO" id="GO:0033926">
    <property type="term" value="F:endo-alpha-N-acetylgalactosaminidase activity"/>
    <property type="evidence" value="ECO:0007669"/>
    <property type="project" value="UniProtKB-UniRule"/>
</dbReference>
<evidence type="ECO:0000256" key="2">
    <source>
        <dbReference type="ARBA" id="ARBA00007671"/>
    </source>
</evidence>
<dbReference type="PANTHER" id="PTHR31916">
    <property type="match status" value="1"/>
</dbReference>
<dbReference type="InterPro" id="IPR024746">
    <property type="entry name" value="Glyco_hydro_100"/>
</dbReference>
<evidence type="ECO:0000313" key="8">
    <source>
        <dbReference type="Proteomes" id="UP000236161"/>
    </source>
</evidence>
<keyword evidence="4 6" id="KW-0119">Carbohydrate metabolism</keyword>
<evidence type="ECO:0000256" key="1">
    <source>
        <dbReference type="ARBA" id="ARBA00000094"/>
    </source>
</evidence>
<dbReference type="GO" id="GO:0005987">
    <property type="term" value="P:sucrose catabolic process"/>
    <property type="evidence" value="ECO:0007669"/>
    <property type="project" value="TreeGrafter"/>
</dbReference>
<keyword evidence="5 6" id="KW-0326">Glycosidase</keyword>
<reference evidence="7 8" key="1">
    <citation type="journal article" date="2017" name="Nature">
        <title>The Apostasia genome and the evolution of orchids.</title>
        <authorList>
            <person name="Zhang G.Q."/>
            <person name="Liu K.W."/>
            <person name="Li Z."/>
            <person name="Lohaus R."/>
            <person name="Hsiao Y.Y."/>
            <person name="Niu S.C."/>
            <person name="Wang J.Y."/>
            <person name="Lin Y.C."/>
            <person name="Xu Q."/>
            <person name="Chen L.J."/>
            <person name="Yoshida K."/>
            <person name="Fujiwara S."/>
            <person name="Wang Z.W."/>
            <person name="Zhang Y.Q."/>
            <person name="Mitsuda N."/>
            <person name="Wang M."/>
            <person name="Liu G.H."/>
            <person name="Pecoraro L."/>
            <person name="Huang H.X."/>
            <person name="Xiao X.J."/>
            <person name="Lin M."/>
            <person name="Wu X.Y."/>
            <person name="Wu W.L."/>
            <person name="Chen Y.Y."/>
            <person name="Chang S.B."/>
            <person name="Sakamoto S."/>
            <person name="Ohme-Takagi M."/>
            <person name="Yagi M."/>
            <person name="Zeng S.J."/>
            <person name="Shen C.Y."/>
            <person name="Yeh C.M."/>
            <person name="Luo Y.B."/>
            <person name="Tsai W.C."/>
            <person name="Van de Peer Y."/>
            <person name="Liu Z.J."/>
        </authorList>
    </citation>
    <scope>NUCLEOTIDE SEQUENCE [LARGE SCALE GENOMIC DNA]</scope>
    <source>
        <strain evidence="8">cv. Shenzhen</strain>
        <tissue evidence="7">Stem</tissue>
    </source>
</reference>
<evidence type="ECO:0000256" key="4">
    <source>
        <dbReference type="ARBA" id="ARBA00023277"/>
    </source>
</evidence>
<dbReference type="Proteomes" id="UP000236161">
    <property type="component" value="Unassembled WGS sequence"/>
</dbReference>
<accession>A0A2I0AS28</accession>
<proteinExistence type="inferred from homology"/>
<dbReference type="FunFam" id="1.50.10.10:FF:000001">
    <property type="entry name" value="probable alkaline/neutral invertase B"/>
    <property type="match status" value="1"/>
</dbReference>
<keyword evidence="3 6" id="KW-0378">Hydrolase</keyword>